<gene>
    <name evidence="2" type="ORF">D9756_000940</name>
</gene>
<dbReference type="EMBL" id="JAACJO010000001">
    <property type="protein sequence ID" value="KAF5364167.1"/>
    <property type="molecule type" value="Genomic_DNA"/>
</dbReference>
<reference evidence="2 3" key="1">
    <citation type="journal article" date="2020" name="ISME J.">
        <title>Uncovering the hidden diversity of litter-decomposition mechanisms in mushroom-forming fungi.</title>
        <authorList>
            <person name="Floudas D."/>
            <person name="Bentzer J."/>
            <person name="Ahren D."/>
            <person name="Johansson T."/>
            <person name="Persson P."/>
            <person name="Tunlid A."/>
        </authorList>
    </citation>
    <scope>NUCLEOTIDE SEQUENCE [LARGE SCALE GENOMIC DNA]</scope>
    <source>
        <strain evidence="2 3">CBS 146.42</strain>
    </source>
</reference>
<evidence type="ECO:0000313" key="2">
    <source>
        <dbReference type="EMBL" id="KAF5364167.1"/>
    </source>
</evidence>
<protein>
    <recommendedName>
        <fullName evidence="1">F-box domain-containing protein</fullName>
    </recommendedName>
</protein>
<dbReference type="Gene3D" id="1.20.1280.50">
    <property type="match status" value="1"/>
</dbReference>
<feature type="domain" description="F-box" evidence="1">
    <location>
        <begin position="81"/>
        <end position="145"/>
    </location>
</feature>
<comment type="caution">
    <text evidence="2">The sequence shown here is derived from an EMBL/GenBank/DDBJ whole genome shotgun (WGS) entry which is preliminary data.</text>
</comment>
<organism evidence="2 3">
    <name type="scientific">Leucocoprinus leucothites</name>
    <dbReference type="NCBI Taxonomy" id="201217"/>
    <lineage>
        <taxon>Eukaryota</taxon>
        <taxon>Fungi</taxon>
        <taxon>Dikarya</taxon>
        <taxon>Basidiomycota</taxon>
        <taxon>Agaricomycotina</taxon>
        <taxon>Agaricomycetes</taxon>
        <taxon>Agaricomycetidae</taxon>
        <taxon>Agaricales</taxon>
        <taxon>Agaricineae</taxon>
        <taxon>Agaricaceae</taxon>
        <taxon>Leucocoprinus</taxon>
    </lineage>
</organism>
<accession>A0A8H5GFU4</accession>
<sequence length="554" mass="63194">MHGEPDAKLSALALPGVAELSLKHLSSELPTSLLTDLSTGGTTSISTSDELNQLNQLITQLETRRALLLQHSNTQHSAIFKLPSEILAEVFQYADAIDPPSECIFSSSTRSSSRRRHPFTPIRLGAVCTHWRHVAWNSPQLWTNLPLSGCWVWEAKFPLAQILNTYYHNMKVMTLDLFIDCFRGRFVPDGDEDHITQEDAFNAIFVEHADKLRVLGMRMWPEAWLPHIEKVQETTSFSHLEEVWIKSPGAGFEEKLSFTNAPRLRKIELVGATGSAVVVLPWTQITHLTLCDVPSDLCLKLLTQCTNLEYFSCDDLTPSSSGSSGVRDRINFPHLKTFHYLDRELSSEWREAMGRYLQFPALESVVWHPDWSAGVERQMLRQHPESIQTLEFRFRRRDQSRLKPMFIALNSLEELKVSCWPSIKLSVLDLLTPQKRRPLLPSLRKLHFTARSNEMSLKVVSSLLAMINSRRTLTHAKLDHLVLSYYVRSFKLEPWPPVLIEGFKALVRDGMKIVIEADDEELSYDWLHAEDIVECDSSSTSASDILDVEPRVEL</sequence>
<dbReference type="InterPro" id="IPR001810">
    <property type="entry name" value="F-box_dom"/>
</dbReference>
<evidence type="ECO:0000259" key="1">
    <source>
        <dbReference type="Pfam" id="PF12937"/>
    </source>
</evidence>
<dbReference type="InterPro" id="IPR036047">
    <property type="entry name" value="F-box-like_dom_sf"/>
</dbReference>
<dbReference type="Pfam" id="PF12937">
    <property type="entry name" value="F-box-like"/>
    <property type="match status" value="1"/>
</dbReference>
<name>A0A8H5GFU4_9AGAR</name>
<proteinExistence type="predicted"/>
<keyword evidence="3" id="KW-1185">Reference proteome</keyword>
<dbReference type="OrthoDB" id="2953791at2759"/>
<dbReference type="SUPFAM" id="SSF81383">
    <property type="entry name" value="F-box domain"/>
    <property type="match status" value="1"/>
</dbReference>
<dbReference type="AlphaFoldDB" id="A0A8H5GFU4"/>
<dbReference type="Proteomes" id="UP000559027">
    <property type="component" value="Unassembled WGS sequence"/>
</dbReference>
<evidence type="ECO:0000313" key="3">
    <source>
        <dbReference type="Proteomes" id="UP000559027"/>
    </source>
</evidence>